<organism evidence="9 10">
    <name type="scientific">Mucilaginibacter gossypiicola</name>
    <dbReference type="NCBI Taxonomy" id="551995"/>
    <lineage>
        <taxon>Bacteria</taxon>
        <taxon>Pseudomonadati</taxon>
        <taxon>Bacteroidota</taxon>
        <taxon>Sphingobacteriia</taxon>
        <taxon>Sphingobacteriales</taxon>
        <taxon>Sphingobacteriaceae</taxon>
        <taxon>Mucilaginibacter</taxon>
    </lineage>
</organism>
<dbReference type="InterPro" id="IPR017853">
    <property type="entry name" value="GH"/>
</dbReference>
<keyword evidence="6" id="KW-0325">Glycoprotein</keyword>
<evidence type="ECO:0000256" key="2">
    <source>
        <dbReference type="ARBA" id="ARBA00007186"/>
    </source>
</evidence>
<dbReference type="Gene3D" id="2.60.120.560">
    <property type="entry name" value="Exo-inulinase, domain 1"/>
    <property type="match status" value="1"/>
</dbReference>
<keyword evidence="4 7" id="KW-0732">Signal</keyword>
<reference evidence="10" key="1">
    <citation type="submission" date="2016-10" db="EMBL/GenBank/DDBJ databases">
        <authorList>
            <person name="Varghese N."/>
            <person name="Submissions S."/>
        </authorList>
    </citation>
    <scope>NUCLEOTIDE SEQUENCE [LARGE SCALE GENOMIC DNA]</scope>
    <source>
        <strain evidence="10">Gh-48</strain>
    </source>
</reference>
<dbReference type="AlphaFoldDB" id="A0A1H8NYA8"/>
<dbReference type="InterPro" id="IPR055235">
    <property type="entry name" value="ASD1_cat"/>
</dbReference>
<dbReference type="Gene3D" id="2.60.40.1180">
    <property type="entry name" value="Golgi alpha-mannosidase II"/>
    <property type="match status" value="1"/>
</dbReference>
<evidence type="ECO:0000256" key="1">
    <source>
        <dbReference type="ARBA" id="ARBA00001462"/>
    </source>
</evidence>
<evidence type="ECO:0000256" key="6">
    <source>
        <dbReference type="ARBA" id="ARBA00023180"/>
    </source>
</evidence>
<evidence type="ECO:0000256" key="3">
    <source>
        <dbReference type="ARBA" id="ARBA00012670"/>
    </source>
</evidence>
<comment type="catalytic activity">
    <reaction evidence="1">
        <text>Hydrolysis of terminal non-reducing alpha-L-arabinofuranoside residues in alpha-L-arabinosides.</text>
        <dbReference type="EC" id="3.2.1.55"/>
    </reaction>
</comment>
<evidence type="ECO:0000313" key="10">
    <source>
        <dbReference type="Proteomes" id="UP000198942"/>
    </source>
</evidence>
<dbReference type="Pfam" id="PF06439">
    <property type="entry name" value="3keto-disac_hyd"/>
    <property type="match status" value="1"/>
</dbReference>
<dbReference type="PANTHER" id="PTHR31776:SF0">
    <property type="entry name" value="ALPHA-L-ARABINOFURANOSIDASE 1"/>
    <property type="match status" value="1"/>
</dbReference>
<feature type="domain" description="Alpha-L-arabinofuranosidase C-terminal" evidence="8">
    <location>
        <begin position="630"/>
        <end position="802"/>
    </location>
</feature>
<proteinExistence type="inferred from homology"/>
<evidence type="ECO:0000313" key="9">
    <source>
        <dbReference type="EMBL" id="SEO34554.1"/>
    </source>
</evidence>
<dbReference type="Pfam" id="PF22848">
    <property type="entry name" value="ASD1_dom"/>
    <property type="match status" value="1"/>
</dbReference>
<dbReference type="EC" id="3.2.1.55" evidence="3"/>
<dbReference type="STRING" id="551995.SAMN05192574_107150"/>
<dbReference type="GO" id="GO:0046373">
    <property type="term" value="P:L-arabinose metabolic process"/>
    <property type="evidence" value="ECO:0007669"/>
    <property type="project" value="InterPro"/>
</dbReference>
<dbReference type="SUPFAM" id="SSF51011">
    <property type="entry name" value="Glycosyl hydrolase domain"/>
    <property type="match status" value="1"/>
</dbReference>
<dbReference type="SMART" id="SM00813">
    <property type="entry name" value="Alpha-L-AF_C"/>
    <property type="match status" value="1"/>
</dbReference>
<dbReference type="PANTHER" id="PTHR31776">
    <property type="entry name" value="ALPHA-L-ARABINOFURANOSIDASE 1"/>
    <property type="match status" value="1"/>
</dbReference>
<dbReference type="SUPFAM" id="SSF51445">
    <property type="entry name" value="(Trans)glycosidases"/>
    <property type="match status" value="1"/>
</dbReference>
<dbReference type="Proteomes" id="UP000198942">
    <property type="component" value="Unassembled WGS sequence"/>
</dbReference>
<evidence type="ECO:0000256" key="4">
    <source>
        <dbReference type="ARBA" id="ARBA00022729"/>
    </source>
</evidence>
<dbReference type="Gene3D" id="2.60.120.260">
    <property type="entry name" value="Galactose-binding domain-like"/>
    <property type="match status" value="1"/>
</dbReference>
<protein>
    <recommendedName>
        <fullName evidence="3">non-reducing end alpha-L-arabinofuranosidase</fullName>
        <ecNumber evidence="3">3.2.1.55</ecNumber>
    </recommendedName>
</protein>
<dbReference type="EMBL" id="FOCL01000007">
    <property type="protein sequence ID" value="SEO34554.1"/>
    <property type="molecule type" value="Genomic_DNA"/>
</dbReference>
<name>A0A1H8NYA8_9SPHI</name>
<dbReference type="InterPro" id="IPR010496">
    <property type="entry name" value="AL/BT2_dom"/>
</dbReference>
<dbReference type="GO" id="GO:0046556">
    <property type="term" value="F:alpha-L-arabinofuranosidase activity"/>
    <property type="evidence" value="ECO:0007669"/>
    <property type="project" value="UniProtKB-EC"/>
</dbReference>
<feature type="chain" id="PRO_5011691953" description="non-reducing end alpha-L-arabinofuranosidase" evidence="7">
    <location>
        <begin position="25"/>
        <end position="810"/>
    </location>
</feature>
<dbReference type="RefSeq" id="WP_091214370.1">
    <property type="nucleotide sequence ID" value="NZ_FOCL01000007.1"/>
</dbReference>
<dbReference type="Pfam" id="PF06964">
    <property type="entry name" value="Alpha-L-AF_C"/>
    <property type="match status" value="1"/>
</dbReference>
<evidence type="ECO:0000256" key="5">
    <source>
        <dbReference type="ARBA" id="ARBA00022801"/>
    </source>
</evidence>
<accession>A0A1H8NYA8</accession>
<dbReference type="Gene3D" id="3.20.20.80">
    <property type="entry name" value="Glycosidases"/>
    <property type="match status" value="1"/>
</dbReference>
<keyword evidence="10" id="KW-1185">Reference proteome</keyword>
<dbReference type="InterPro" id="IPR051563">
    <property type="entry name" value="Glycosyl_Hydrolase_51"/>
</dbReference>
<dbReference type="InterPro" id="IPR013780">
    <property type="entry name" value="Glyco_hydro_b"/>
</dbReference>
<comment type="similarity">
    <text evidence="2">Belongs to the glycosyl hydrolase 51 family.</text>
</comment>
<keyword evidence="5" id="KW-0378">Hydrolase</keyword>
<evidence type="ECO:0000259" key="8">
    <source>
        <dbReference type="SMART" id="SM00813"/>
    </source>
</evidence>
<dbReference type="InterPro" id="IPR010720">
    <property type="entry name" value="Alpha-L-AF_C"/>
</dbReference>
<sequence>MLLKTSTARLYLFALLALPLVTFAQQAQITVDASRVLNRVPSNLYGACIEDVNHEIYGGLYDQRIFGESFEEPAAPPVISGWKSYDGYWQPGENSISVNAGEGFKLIKQQSPGTSYTAEVLIKFGLRNDNAGIVVNVNNANKSADNFDGYEISLDPNKRVLVFGKHHNNWTPISETKLSIDFKSWIKLKVENDGNVFKVYLNDEKPAVATLTDDKDILPAGSFGLRTYNADVTYKNLTITTKGKTTTENFHAEPTLKVSGAWDAVNVGGAGSFSLDTSDSYNGKQSQIITHNGSKGVAGIANKSLYRWGIALHKGNIYAGSLFMKAEGFKGGVTLSLQSADGKKVYGTQVITNITSGWMSYPFAIKSLQSDTKARFVISINNKGKLWVDHVTLMCKQEQFKSLPLRADIGTAMQQEGLNFLRYGGTMVNAPGYRFKKMIGTRNKRPPYTGHWYPYSTNGFGIEEFLQFCEAAGFEPAFAINIEETPQDMADMVEYLKGDASTQWGKQRAANGHPAPYKIKYIEIGNEEVIFNGDIKSEYEHYAKRFNLLQSAMHAKDTTLKFICSAWWRSESPNMALVFKAIDGKANYWDLHTDADNPDAGIKVDSSLTRMKAIFTAWNPNTHLKCTIFEENGGRHDISRALGHASTLNAVRRHGDFVLTSCAANALQPLGQNDNGWDQGQVFFTPSQVWGMPPFYAQQMASANHLPLNIASTTTGQIDVSATLSEDRKQLVLHVVNPAAKPVTADIKLSGFEKRNKEASIMQLTGDLKEVNTPAQPTLISPKSTHISWPGDVINYTLPAASYTIIRFNR</sequence>
<dbReference type="OrthoDB" id="9757939at2"/>
<evidence type="ECO:0000256" key="7">
    <source>
        <dbReference type="SAM" id="SignalP"/>
    </source>
</evidence>
<feature type="signal peptide" evidence="7">
    <location>
        <begin position="1"/>
        <end position="24"/>
    </location>
</feature>
<gene>
    <name evidence="9" type="ORF">SAMN05192574_107150</name>
</gene>